<feature type="region of interest" description="Disordered" evidence="1">
    <location>
        <begin position="73"/>
        <end position="99"/>
    </location>
</feature>
<gene>
    <name evidence="2" type="ORF">E2562_032017</name>
</gene>
<evidence type="ECO:0000313" key="3">
    <source>
        <dbReference type="Proteomes" id="UP000479710"/>
    </source>
</evidence>
<evidence type="ECO:0000313" key="2">
    <source>
        <dbReference type="EMBL" id="KAF0935303.1"/>
    </source>
</evidence>
<sequence>MNITDRSNRGWRRRSGGRRQRSGRGLATGSGARGAAAAPRSAVGPGGRSCAWFLADGAVGVPWVGGGVAVSRRASTTGSGEQEAATASRRAERGGSRGASVVAAFRRAERLRRRPGVGSATGTEGRRTGGLASCGGVLAGVDGLAQRASAGGPGERSIEAPRPDRWSYCGGEAWRTGLTSSCEYFEQDGNDWSCRPEQVCGLLDYI</sequence>
<dbReference type="Proteomes" id="UP000479710">
    <property type="component" value="Unassembled WGS sequence"/>
</dbReference>
<feature type="compositionally biased region" description="Low complexity" evidence="1">
    <location>
        <begin position="33"/>
        <end position="43"/>
    </location>
</feature>
<feature type="compositionally biased region" description="Basic residues" evidence="1">
    <location>
        <begin position="9"/>
        <end position="22"/>
    </location>
</feature>
<proteinExistence type="predicted"/>
<keyword evidence="3" id="KW-1185">Reference proteome</keyword>
<organism evidence="2 3">
    <name type="scientific">Oryza meyeriana var. granulata</name>
    <dbReference type="NCBI Taxonomy" id="110450"/>
    <lineage>
        <taxon>Eukaryota</taxon>
        <taxon>Viridiplantae</taxon>
        <taxon>Streptophyta</taxon>
        <taxon>Embryophyta</taxon>
        <taxon>Tracheophyta</taxon>
        <taxon>Spermatophyta</taxon>
        <taxon>Magnoliopsida</taxon>
        <taxon>Liliopsida</taxon>
        <taxon>Poales</taxon>
        <taxon>Poaceae</taxon>
        <taxon>BOP clade</taxon>
        <taxon>Oryzoideae</taxon>
        <taxon>Oryzeae</taxon>
        <taxon>Oryzinae</taxon>
        <taxon>Oryza</taxon>
        <taxon>Oryza meyeriana</taxon>
    </lineage>
</organism>
<accession>A0A6G1FEQ8</accession>
<dbReference type="AlphaFoldDB" id="A0A6G1FEQ8"/>
<feature type="region of interest" description="Disordered" evidence="1">
    <location>
        <begin position="1"/>
        <end position="45"/>
    </location>
</feature>
<reference evidence="2 3" key="1">
    <citation type="submission" date="2019-11" db="EMBL/GenBank/DDBJ databases">
        <title>Whole genome sequence of Oryza granulata.</title>
        <authorList>
            <person name="Li W."/>
        </authorList>
    </citation>
    <scope>NUCLEOTIDE SEQUENCE [LARGE SCALE GENOMIC DNA]</scope>
    <source>
        <strain evidence="3">cv. Menghai</strain>
        <tissue evidence="2">Leaf</tissue>
    </source>
</reference>
<comment type="caution">
    <text evidence="2">The sequence shown here is derived from an EMBL/GenBank/DDBJ whole genome shotgun (WGS) entry which is preliminary data.</text>
</comment>
<protein>
    <submittedName>
        <fullName evidence="2">Uncharacterized protein</fullName>
    </submittedName>
</protein>
<evidence type="ECO:0000256" key="1">
    <source>
        <dbReference type="SAM" id="MobiDB-lite"/>
    </source>
</evidence>
<name>A0A6G1FEQ8_9ORYZ</name>
<dbReference type="EMBL" id="SPHZ02000001">
    <property type="protein sequence ID" value="KAF0935303.1"/>
    <property type="molecule type" value="Genomic_DNA"/>
</dbReference>